<protein>
    <submittedName>
        <fullName evidence="1">Uncharacterized protein</fullName>
    </submittedName>
</protein>
<proteinExistence type="predicted"/>
<dbReference type="Proteomes" id="UP000078200">
    <property type="component" value="Unassembled WGS sequence"/>
</dbReference>
<sequence length="169" mass="19753">MSQRQVFEYIILQLKYEYICAKNKLATCVRNCQSPSDHIPDKKDWALSVMKRDKDRHLSNASVNYTTWIIPVNNVALLTIYGYSFDKVLLIFGYNKIYWTYYDDHHIVQGSSNIAVSCCGCCLNRHYLKLIKKVQNCMKESKFIFTDLIYTNGTLQVPDLRDSPELDEM</sequence>
<organism evidence="1 2">
    <name type="scientific">Glossina austeni</name>
    <name type="common">Savannah tsetse fly</name>
    <dbReference type="NCBI Taxonomy" id="7395"/>
    <lineage>
        <taxon>Eukaryota</taxon>
        <taxon>Metazoa</taxon>
        <taxon>Ecdysozoa</taxon>
        <taxon>Arthropoda</taxon>
        <taxon>Hexapoda</taxon>
        <taxon>Insecta</taxon>
        <taxon>Pterygota</taxon>
        <taxon>Neoptera</taxon>
        <taxon>Endopterygota</taxon>
        <taxon>Diptera</taxon>
        <taxon>Brachycera</taxon>
        <taxon>Muscomorpha</taxon>
        <taxon>Hippoboscoidea</taxon>
        <taxon>Glossinidae</taxon>
        <taxon>Glossina</taxon>
    </lineage>
</organism>
<dbReference type="VEuPathDB" id="VectorBase:GAUT042923"/>
<name>A0A1A9VNT8_GLOAU</name>
<accession>A0A1A9VNT8</accession>
<evidence type="ECO:0000313" key="2">
    <source>
        <dbReference type="Proteomes" id="UP000078200"/>
    </source>
</evidence>
<reference evidence="1" key="1">
    <citation type="submission" date="2020-05" db="UniProtKB">
        <authorList>
            <consortium name="EnsemblMetazoa"/>
        </authorList>
    </citation>
    <scope>IDENTIFICATION</scope>
    <source>
        <strain evidence="1">TTRI</strain>
    </source>
</reference>
<dbReference type="AlphaFoldDB" id="A0A1A9VNT8"/>
<keyword evidence="2" id="KW-1185">Reference proteome</keyword>
<dbReference type="EnsemblMetazoa" id="GAUT042923-RA">
    <property type="protein sequence ID" value="GAUT042923-PA"/>
    <property type="gene ID" value="GAUT042923"/>
</dbReference>
<evidence type="ECO:0000313" key="1">
    <source>
        <dbReference type="EnsemblMetazoa" id="GAUT042923-PA"/>
    </source>
</evidence>